<dbReference type="Proteomes" id="UP001499851">
    <property type="component" value="Unassembled WGS sequence"/>
</dbReference>
<dbReference type="EMBL" id="BAAAQF010000027">
    <property type="protein sequence ID" value="GAA1693245.1"/>
    <property type="molecule type" value="Genomic_DNA"/>
</dbReference>
<evidence type="ECO:0000313" key="3">
    <source>
        <dbReference type="EMBL" id="GAA1693245.1"/>
    </source>
</evidence>
<dbReference type="RefSeq" id="WP_344491886.1">
    <property type="nucleotide sequence ID" value="NZ_BAAAQF010000027.1"/>
</dbReference>
<dbReference type="PROSITE" id="PS51318">
    <property type="entry name" value="TAT"/>
    <property type="match status" value="1"/>
</dbReference>
<comment type="caution">
    <text evidence="3">The sequence shown here is derived from an EMBL/GenBank/DDBJ whole genome shotgun (WGS) entry which is preliminary data.</text>
</comment>
<dbReference type="PANTHER" id="PTHR44103">
    <property type="entry name" value="PROPROTEIN CONVERTASE P"/>
    <property type="match status" value="1"/>
</dbReference>
<dbReference type="InterPro" id="IPR013517">
    <property type="entry name" value="FG-GAP"/>
</dbReference>
<name>A0ABP4TTE4_9ACTN</name>
<protein>
    <recommendedName>
        <fullName evidence="5">VCBS repeat-containing protein</fullName>
    </recommendedName>
</protein>
<organism evidence="3 4">
    <name type="scientific">Glycomyces endophyticus</name>
    <dbReference type="NCBI Taxonomy" id="480996"/>
    <lineage>
        <taxon>Bacteria</taxon>
        <taxon>Bacillati</taxon>
        <taxon>Actinomycetota</taxon>
        <taxon>Actinomycetes</taxon>
        <taxon>Glycomycetales</taxon>
        <taxon>Glycomycetaceae</taxon>
        <taxon>Glycomyces</taxon>
    </lineage>
</organism>
<dbReference type="InterPro" id="IPR006311">
    <property type="entry name" value="TAT_signal"/>
</dbReference>
<dbReference type="InterPro" id="IPR028994">
    <property type="entry name" value="Integrin_alpha_N"/>
</dbReference>
<feature type="signal peptide" evidence="2">
    <location>
        <begin position="1"/>
        <end position="31"/>
    </location>
</feature>
<evidence type="ECO:0008006" key="5">
    <source>
        <dbReference type="Google" id="ProtNLM"/>
    </source>
</evidence>
<dbReference type="Gene3D" id="2.130.10.130">
    <property type="entry name" value="Integrin alpha, N-terminal"/>
    <property type="match status" value="1"/>
</dbReference>
<accession>A0ABP4TTE4</accession>
<keyword evidence="4" id="KW-1185">Reference proteome</keyword>
<keyword evidence="1 2" id="KW-0732">Signal</keyword>
<evidence type="ECO:0000256" key="1">
    <source>
        <dbReference type="ARBA" id="ARBA00022729"/>
    </source>
</evidence>
<evidence type="ECO:0000256" key="2">
    <source>
        <dbReference type="SAM" id="SignalP"/>
    </source>
</evidence>
<feature type="chain" id="PRO_5045548886" description="VCBS repeat-containing protein" evidence="2">
    <location>
        <begin position="32"/>
        <end position="558"/>
    </location>
</feature>
<gene>
    <name evidence="3" type="ORF">GCM10009830_46310</name>
</gene>
<reference evidence="4" key="1">
    <citation type="journal article" date="2019" name="Int. J. Syst. Evol. Microbiol.">
        <title>The Global Catalogue of Microorganisms (GCM) 10K type strain sequencing project: providing services to taxonomists for standard genome sequencing and annotation.</title>
        <authorList>
            <consortium name="The Broad Institute Genomics Platform"/>
            <consortium name="The Broad Institute Genome Sequencing Center for Infectious Disease"/>
            <person name="Wu L."/>
            <person name="Ma J."/>
        </authorList>
    </citation>
    <scope>NUCLEOTIDE SEQUENCE [LARGE SCALE GENOMIC DNA]</scope>
    <source>
        <strain evidence="4">JCM 16001</strain>
    </source>
</reference>
<dbReference type="SUPFAM" id="SSF69318">
    <property type="entry name" value="Integrin alpha N-terminal domain"/>
    <property type="match status" value="2"/>
</dbReference>
<dbReference type="PANTHER" id="PTHR44103:SF1">
    <property type="entry name" value="PROPROTEIN CONVERTASE P"/>
    <property type="match status" value="1"/>
</dbReference>
<evidence type="ECO:0000313" key="4">
    <source>
        <dbReference type="Proteomes" id="UP001499851"/>
    </source>
</evidence>
<proteinExistence type="predicted"/>
<sequence>MHTRSRTLMRTAAAAATGLLAAASFAAPASAQENPPRNDYNGDGLADVVAVRNADAALLLYPGRADGTFGEPSLLAPAAWGGLNLSMAGDLTSDGNADLIELDYETGGMIVRFGDGAGGFDSFDHVGMPLGDIEVFASNIDHDGDGHIDLLATRRHDTRLFVFHGNGDGTFDAPVTEAGDFHQVDLIVGTGDLDFDGRDDFMVRVNDLEGIGFQVYRFHLSGRDGSDWELTDLGLSDGVTDPFISQVTFLGDTDGDGDTELVGVDGETGELWRMSASQYITFIYDHTLIGTGWDRNTIAEASADRAYDVDMNSTTDLFARTSSGQAYIYPGHHSGAIGSRISMGSYSTAVDYVENAGDFDGDNLPDRLVRTTTGELWVDHGWGYFGAPVNLSTRIGGGWNTMSAILSGSDYNGDGKHDIVAREAATGNLWLYPGTGDGRHGVRTLIGTGWNSMSLITTVGDLDHDGAADVIARKNADNCLYWFAGKPAGGLKNGVKIGCGWDVMNTIAAVGDYNGDGDTDWVARHANGNLYLYKGAGGQGLYSSYTVIGTGWGGLQIA</sequence>
<dbReference type="Pfam" id="PF13517">
    <property type="entry name" value="FG-GAP_3"/>
    <property type="match status" value="3"/>
</dbReference>